<evidence type="ECO:0000313" key="2">
    <source>
        <dbReference type="EMBL" id="ORZ20617.1"/>
    </source>
</evidence>
<dbReference type="GO" id="GO:0003824">
    <property type="term" value="F:catalytic activity"/>
    <property type="evidence" value="ECO:0007669"/>
    <property type="project" value="UniProtKB-ARBA"/>
</dbReference>
<dbReference type="STRING" id="90262.A0A1X2IQT7"/>
<proteinExistence type="predicted"/>
<reference evidence="2 3" key="1">
    <citation type="submission" date="2016-07" db="EMBL/GenBank/DDBJ databases">
        <title>Pervasive Adenine N6-methylation of Active Genes in Fungi.</title>
        <authorList>
            <consortium name="DOE Joint Genome Institute"/>
            <person name="Mondo S.J."/>
            <person name="Dannebaum R.O."/>
            <person name="Kuo R.C."/>
            <person name="Labutti K."/>
            <person name="Haridas S."/>
            <person name="Kuo A."/>
            <person name="Salamov A."/>
            <person name="Ahrendt S.R."/>
            <person name="Lipzen A."/>
            <person name="Sullivan W."/>
            <person name="Andreopoulos W.B."/>
            <person name="Clum A."/>
            <person name="Lindquist E."/>
            <person name="Daum C."/>
            <person name="Ramamoorthy G.K."/>
            <person name="Gryganskyi A."/>
            <person name="Culley D."/>
            <person name="Magnuson J.K."/>
            <person name="James T.Y."/>
            <person name="O'Malley M.A."/>
            <person name="Stajich J.E."/>
            <person name="Spatafora J.W."/>
            <person name="Visel A."/>
            <person name="Grigoriev I.V."/>
        </authorList>
    </citation>
    <scope>NUCLEOTIDE SEQUENCE [LARGE SCALE GENOMIC DNA]</scope>
    <source>
        <strain evidence="2 3">NRRL 1336</strain>
    </source>
</reference>
<dbReference type="PANTHER" id="PTHR42899:SF1">
    <property type="entry name" value="SPERMATOGENESIS-ASSOCIATED PROTEIN 20"/>
    <property type="match status" value="1"/>
</dbReference>
<accession>A0A1X2IQT7</accession>
<feature type="domain" description="Spermatogenesis-associated protein 20-like TRX" evidence="1">
    <location>
        <begin position="7"/>
        <end position="168"/>
    </location>
</feature>
<dbReference type="AlphaFoldDB" id="A0A1X2IQT7"/>
<sequence>MAEHKHTNRLRNETSPYLLQHAHNPVDWYAWGEEAFQKAKDENKPIFLSIGYSTCHWCHVMERESFENETVAEVMNKYYVNIKVDREENPGVDKLYMSYVTYTTGSGGWPLSVFLTPERYPFFGATYLAPQDQFGRPGFKTLLSRIAQVWMTAPDKVRSSGENMVSQLKAFIEAKPASGSHALDPMTVASTTYDHFSQSYDAVHGGFGGAPKFPTPVQLLFLMDYYYYTKEQMALDMVTTTLRHIAAGGIHDHVGSGFHRYSTDDHWHVPHFEKMLYDQAQLLVLYASAYQLTHDPGFLEVVKDVVLYVERDLLQPNKGGFYSAEDADSCPSSHDSVKSEGAFCVWEAKEIDSLLEPQDLKLYKELYGILDEGNVDPEQDPHNELQNKNVLYIKTPLETLASAHDMDVNQIKERIHACNQRLLHHRQTQRPKPQCDDKIITSWNGLMISGLCHAYAVLHDQHILNLAIQAADFIYTHLYDSTTHILTRSYRDDRASTIKGFGDDYSFLIQGLLQLYQVSTKEHYLQWAADLQETQNKLFYDHTEGGYFNVAEHDTSVLLRMKEEQDGAEPSINAVSASNLIRLAHLLTSKTDTYMAMAKTTIESFQLGLSKFPFALPALVSSFLLMDKGVKEIILLGSQTSIKPFADVIDKAYLPNKIVIPLLDNDWLPQHNDIIAQIKQQPRSSDAATAYICEHFTCGLPIVDIDELKSSMVFNKHSS</sequence>
<dbReference type="EMBL" id="MCGE01000006">
    <property type="protein sequence ID" value="ORZ20617.1"/>
    <property type="molecule type" value="Genomic_DNA"/>
</dbReference>
<name>A0A1X2IQT7_9FUNG</name>
<dbReference type="InterPro" id="IPR012341">
    <property type="entry name" value="6hp_glycosidase-like_sf"/>
</dbReference>
<dbReference type="PIRSF" id="PIRSF006402">
    <property type="entry name" value="UCP006402_thioredoxin"/>
    <property type="match status" value="1"/>
</dbReference>
<dbReference type="InterPro" id="IPR008928">
    <property type="entry name" value="6-hairpin_glycosidase_sf"/>
</dbReference>
<gene>
    <name evidence="2" type="ORF">BCR42DRAFT_409158</name>
</gene>
<organism evidence="2 3">
    <name type="scientific">Absidia repens</name>
    <dbReference type="NCBI Taxonomy" id="90262"/>
    <lineage>
        <taxon>Eukaryota</taxon>
        <taxon>Fungi</taxon>
        <taxon>Fungi incertae sedis</taxon>
        <taxon>Mucoromycota</taxon>
        <taxon>Mucoromycotina</taxon>
        <taxon>Mucoromycetes</taxon>
        <taxon>Mucorales</taxon>
        <taxon>Cunninghamellaceae</taxon>
        <taxon>Absidia</taxon>
    </lineage>
</organism>
<dbReference type="Proteomes" id="UP000193560">
    <property type="component" value="Unassembled WGS sequence"/>
</dbReference>
<protein>
    <submittedName>
        <fullName evidence="2">Spermatogenesis-associated protein 20</fullName>
    </submittedName>
</protein>
<dbReference type="InterPro" id="IPR036249">
    <property type="entry name" value="Thioredoxin-like_sf"/>
</dbReference>
<dbReference type="SUPFAM" id="SSF48208">
    <property type="entry name" value="Six-hairpin glycosidases"/>
    <property type="match status" value="1"/>
</dbReference>
<evidence type="ECO:0000259" key="1">
    <source>
        <dbReference type="Pfam" id="PF03190"/>
    </source>
</evidence>
<dbReference type="InterPro" id="IPR024705">
    <property type="entry name" value="Ssp411"/>
</dbReference>
<dbReference type="PANTHER" id="PTHR42899">
    <property type="entry name" value="SPERMATOGENESIS-ASSOCIATED PROTEIN 20"/>
    <property type="match status" value="1"/>
</dbReference>
<dbReference type="InterPro" id="IPR004879">
    <property type="entry name" value="Ssp411-like_TRX"/>
</dbReference>
<evidence type="ECO:0000313" key="3">
    <source>
        <dbReference type="Proteomes" id="UP000193560"/>
    </source>
</evidence>
<keyword evidence="3" id="KW-1185">Reference proteome</keyword>
<dbReference type="Pfam" id="PF03190">
    <property type="entry name" value="Thioredox_DsbH"/>
    <property type="match status" value="1"/>
</dbReference>
<dbReference type="Gene3D" id="3.40.30.10">
    <property type="entry name" value="Glutaredoxin"/>
    <property type="match status" value="1"/>
</dbReference>
<dbReference type="OrthoDB" id="1923667at2759"/>
<dbReference type="Gene3D" id="1.50.10.10">
    <property type="match status" value="2"/>
</dbReference>
<dbReference type="SUPFAM" id="SSF52833">
    <property type="entry name" value="Thioredoxin-like"/>
    <property type="match status" value="1"/>
</dbReference>
<dbReference type="GO" id="GO:0005975">
    <property type="term" value="P:carbohydrate metabolic process"/>
    <property type="evidence" value="ECO:0007669"/>
    <property type="project" value="InterPro"/>
</dbReference>
<comment type="caution">
    <text evidence="2">The sequence shown here is derived from an EMBL/GenBank/DDBJ whole genome shotgun (WGS) entry which is preliminary data.</text>
</comment>
<dbReference type="CDD" id="cd02955">
    <property type="entry name" value="SSP411"/>
    <property type="match status" value="1"/>
</dbReference>